<name>A0A376FH62_ENTAS</name>
<dbReference type="Pfam" id="PF01225">
    <property type="entry name" value="Mur_ligase"/>
    <property type="match status" value="1"/>
</dbReference>
<dbReference type="SUPFAM" id="SSF51984">
    <property type="entry name" value="MurCD N-terminal domain"/>
    <property type="match status" value="1"/>
</dbReference>
<organism evidence="2 3">
    <name type="scientific">Enterobacter asburiae</name>
    <dbReference type="NCBI Taxonomy" id="61645"/>
    <lineage>
        <taxon>Bacteria</taxon>
        <taxon>Pseudomonadati</taxon>
        <taxon>Pseudomonadota</taxon>
        <taxon>Gammaproteobacteria</taxon>
        <taxon>Enterobacterales</taxon>
        <taxon>Enterobacteriaceae</taxon>
        <taxon>Enterobacter</taxon>
        <taxon>Enterobacter cloacae complex</taxon>
    </lineage>
</organism>
<protein>
    <submittedName>
        <fullName evidence="2">UDP-N-acetylmuramate--L-alanine ligase</fullName>
        <ecNumber evidence="2">6.3.2.8</ecNumber>
    </submittedName>
</protein>
<dbReference type="PANTHER" id="PTHR43445">
    <property type="entry name" value="UDP-N-ACETYLMURAMATE--L-ALANINE LIGASE-RELATED"/>
    <property type="match status" value="1"/>
</dbReference>
<dbReference type="EC" id="6.3.2.8" evidence="2"/>
<feature type="domain" description="Mur ligase N-terminal catalytic" evidence="1">
    <location>
        <begin position="21"/>
        <end position="85"/>
    </location>
</feature>
<dbReference type="Proteomes" id="UP000255163">
    <property type="component" value="Unassembled WGS sequence"/>
</dbReference>
<dbReference type="Gene3D" id="3.40.50.720">
    <property type="entry name" value="NAD(P)-binding Rossmann-like Domain"/>
    <property type="match status" value="1"/>
</dbReference>
<dbReference type="AlphaFoldDB" id="A0A376FH62"/>
<gene>
    <name evidence="2" type="primary">murC_1</name>
    <name evidence="2" type="ORF">NCTC12123_05379</name>
</gene>
<dbReference type="InterPro" id="IPR000713">
    <property type="entry name" value="Mur_ligase_N"/>
</dbReference>
<evidence type="ECO:0000313" key="3">
    <source>
        <dbReference type="Proteomes" id="UP000255163"/>
    </source>
</evidence>
<keyword evidence="2" id="KW-0436">Ligase</keyword>
<evidence type="ECO:0000259" key="1">
    <source>
        <dbReference type="Pfam" id="PF01225"/>
    </source>
</evidence>
<proteinExistence type="predicted"/>
<dbReference type="GO" id="GO:0008763">
    <property type="term" value="F:UDP-N-acetylmuramate-L-alanine ligase activity"/>
    <property type="evidence" value="ECO:0007669"/>
    <property type="project" value="UniProtKB-EC"/>
</dbReference>
<accession>A0A376FH62</accession>
<dbReference type="PANTHER" id="PTHR43445:SF3">
    <property type="entry name" value="UDP-N-ACETYLMURAMATE--L-ALANINE LIGASE"/>
    <property type="match status" value="1"/>
</dbReference>
<reference evidence="2 3" key="1">
    <citation type="submission" date="2018-06" db="EMBL/GenBank/DDBJ databases">
        <authorList>
            <consortium name="Pathogen Informatics"/>
            <person name="Doyle S."/>
        </authorList>
    </citation>
    <scope>NUCLEOTIDE SEQUENCE [LARGE SCALE GENOMIC DNA]</scope>
    <source>
        <strain evidence="2 3">NCTC12123</strain>
    </source>
</reference>
<dbReference type="EMBL" id="UFYI01000007">
    <property type="protein sequence ID" value="STD26038.1"/>
    <property type="molecule type" value="Genomic_DNA"/>
</dbReference>
<evidence type="ECO:0000313" key="2">
    <source>
        <dbReference type="EMBL" id="STD26038.1"/>
    </source>
</evidence>
<dbReference type="InterPro" id="IPR050061">
    <property type="entry name" value="MurCDEF_pg_biosynth"/>
</dbReference>
<sequence length="90" mass="9787">MNTQQLAKLRSIVPEMRRVRHIHFVGIGGAGMGGIAEVLANEGYQISGSDLAPNPVTQQLASLGATIYFNHRPENVRDASVVVVSERYLL</sequence>